<reference evidence="6 7" key="1">
    <citation type="submission" date="2018-04" db="EMBL/GenBank/DDBJ databases">
        <title>Genomic Encyclopedia of Archaeal and Bacterial Type Strains, Phase II (KMG-II): from individual species to whole genera.</title>
        <authorList>
            <person name="Goeker M."/>
        </authorList>
    </citation>
    <scope>NUCLEOTIDE SEQUENCE [LARGE SCALE GENOMIC DNA]</scope>
    <source>
        <strain evidence="6 7">DSM 28823</strain>
    </source>
</reference>
<dbReference type="EMBL" id="QAAD01000011">
    <property type="protein sequence ID" value="PTN07996.1"/>
    <property type="molecule type" value="Genomic_DNA"/>
</dbReference>
<gene>
    <name evidence="6" type="ORF">C8N47_11136</name>
</gene>
<keyword evidence="7" id="KW-1185">Reference proteome</keyword>
<evidence type="ECO:0000256" key="4">
    <source>
        <dbReference type="ARBA" id="ARBA00023163"/>
    </source>
</evidence>
<evidence type="ECO:0000256" key="1">
    <source>
        <dbReference type="ARBA" id="ARBA00010641"/>
    </source>
</evidence>
<dbReference type="InterPro" id="IPR013249">
    <property type="entry name" value="RNA_pol_sigma70_r4_t2"/>
</dbReference>
<dbReference type="InterPro" id="IPR013324">
    <property type="entry name" value="RNA_pol_sigma_r3/r4-like"/>
</dbReference>
<feature type="domain" description="RNA polymerase sigma factor 70 region 4 type 2" evidence="5">
    <location>
        <begin position="125"/>
        <end position="175"/>
    </location>
</feature>
<name>A0A2T5C083_9BACT</name>
<comment type="caution">
    <text evidence="6">The sequence shown here is derived from an EMBL/GenBank/DDBJ whole genome shotgun (WGS) entry which is preliminary data.</text>
</comment>
<evidence type="ECO:0000256" key="2">
    <source>
        <dbReference type="ARBA" id="ARBA00023015"/>
    </source>
</evidence>
<dbReference type="GO" id="GO:0003677">
    <property type="term" value="F:DNA binding"/>
    <property type="evidence" value="ECO:0007669"/>
    <property type="project" value="InterPro"/>
</dbReference>
<dbReference type="PANTHER" id="PTHR43133:SF46">
    <property type="entry name" value="RNA POLYMERASE SIGMA-70 FACTOR ECF SUBFAMILY"/>
    <property type="match status" value="1"/>
</dbReference>
<dbReference type="Gene3D" id="1.10.1740.10">
    <property type="match status" value="1"/>
</dbReference>
<evidence type="ECO:0000259" key="5">
    <source>
        <dbReference type="Pfam" id="PF08281"/>
    </source>
</evidence>
<dbReference type="InterPro" id="IPR014284">
    <property type="entry name" value="RNA_pol_sigma-70_dom"/>
</dbReference>
<dbReference type="RefSeq" id="WP_107822729.1">
    <property type="nucleotide sequence ID" value="NZ_QAAD01000011.1"/>
</dbReference>
<comment type="similarity">
    <text evidence="1">Belongs to the sigma-70 factor family. ECF subfamily.</text>
</comment>
<sequence length="199" mass="23752">MLKEGNHDYFLWKRIKAGNGQAFQELYDRYADILFSFGMVYSRDRELVKDCIHDLIFDLYKYRKNLAENDNIRNYLFKSLKRKVLASAKKNLRLVYSENLTQETGNELRETDADENEDQQDQLSRINRLIGQLPEKQREILNLKFQLEMPYHEISGIMDISVESVRTSVYRSIKTIREQLEGKDMILFFVLMKEYSQLN</sequence>
<dbReference type="GO" id="GO:0006352">
    <property type="term" value="P:DNA-templated transcription initiation"/>
    <property type="evidence" value="ECO:0007669"/>
    <property type="project" value="InterPro"/>
</dbReference>
<evidence type="ECO:0000256" key="3">
    <source>
        <dbReference type="ARBA" id="ARBA00023082"/>
    </source>
</evidence>
<dbReference type="CDD" id="cd06171">
    <property type="entry name" value="Sigma70_r4"/>
    <property type="match status" value="1"/>
</dbReference>
<dbReference type="Proteomes" id="UP000243525">
    <property type="component" value="Unassembled WGS sequence"/>
</dbReference>
<dbReference type="PANTHER" id="PTHR43133">
    <property type="entry name" value="RNA POLYMERASE ECF-TYPE SIGMA FACTO"/>
    <property type="match status" value="1"/>
</dbReference>
<dbReference type="NCBIfam" id="TIGR02937">
    <property type="entry name" value="sigma70-ECF"/>
    <property type="match status" value="1"/>
</dbReference>
<keyword evidence="3" id="KW-0731">Sigma factor</keyword>
<dbReference type="Pfam" id="PF08281">
    <property type="entry name" value="Sigma70_r4_2"/>
    <property type="match status" value="1"/>
</dbReference>
<accession>A0A2T5C083</accession>
<dbReference type="SUPFAM" id="SSF88946">
    <property type="entry name" value="Sigma2 domain of RNA polymerase sigma factors"/>
    <property type="match status" value="1"/>
</dbReference>
<evidence type="ECO:0000313" key="6">
    <source>
        <dbReference type="EMBL" id="PTN07996.1"/>
    </source>
</evidence>
<proteinExistence type="inferred from homology"/>
<dbReference type="InterPro" id="IPR039425">
    <property type="entry name" value="RNA_pol_sigma-70-like"/>
</dbReference>
<evidence type="ECO:0000313" key="7">
    <source>
        <dbReference type="Proteomes" id="UP000243525"/>
    </source>
</evidence>
<keyword evidence="4" id="KW-0804">Transcription</keyword>
<organism evidence="6 7">
    <name type="scientific">Mangrovibacterium marinum</name>
    <dbReference type="NCBI Taxonomy" id="1639118"/>
    <lineage>
        <taxon>Bacteria</taxon>
        <taxon>Pseudomonadati</taxon>
        <taxon>Bacteroidota</taxon>
        <taxon>Bacteroidia</taxon>
        <taxon>Marinilabiliales</taxon>
        <taxon>Prolixibacteraceae</taxon>
        <taxon>Mangrovibacterium</taxon>
    </lineage>
</organism>
<keyword evidence="2" id="KW-0805">Transcription regulation</keyword>
<dbReference type="GO" id="GO:0016987">
    <property type="term" value="F:sigma factor activity"/>
    <property type="evidence" value="ECO:0007669"/>
    <property type="project" value="UniProtKB-KW"/>
</dbReference>
<dbReference type="InterPro" id="IPR036388">
    <property type="entry name" value="WH-like_DNA-bd_sf"/>
</dbReference>
<protein>
    <submittedName>
        <fullName evidence="6">RNA polymerase sigma factor (Sigma-70 family)</fullName>
    </submittedName>
</protein>
<dbReference type="SUPFAM" id="SSF88659">
    <property type="entry name" value="Sigma3 and sigma4 domains of RNA polymerase sigma factors"/>
    <property type="match status" value="1"/>
</dbReference>
<dbReference type="AlphaFoldDB" id="A0A2T5C083"/>
<dbReference type="InterPro" id="IPR013325">
    <property type="entry name" value="RNA_pol_sigma_r2"/>
</dbReference>
<dbReference type="Gene3D" id="1.10.10.10">
    <property type="entry name" value="Winged helix-like DNA-binding domain superfamily/Winged helix DNA-binding domain"/>
    <property type="match status" value="1"/>
</dbReference>
<dbReference type="OrthoDB" id="1121921at2"/>